<organism evidence="1 2">
    <name type="scientific">Angomonas deanei</name>
    <dbReference type="NCBI Taxonomy" id="59799"/>
    <lineage>
        <taxon>Eukaryota</taxon>
        <taxon>Discoba</taxon>
        <taxon>Euglenozoa</taxon>
        <taxon>Kinetoplastea</taxon>
        <taxon>Metakinetoplastina</taxon>
        <taxon>Trypanosomatida</taxon>
        <taxon>Trypanosomatidae</taxon>
        <taxon>Strigomonadinae</taxon>
        <taxon>Angomonas</taxon>
    </lineage>
</organism>
<evidence type="ECO:0000313" key="2">
    <source>
        <dbReference type="Proteomes" id="UP000515908"/>
    </source>
</evidence>
<sequence>MHLSHAIPWASTAANFEFVKENKHVYGAPSTIFPRKDVSKEKFAKSIEHFSNVFLTTLQEFSKTERAKYLDKEINRSPRLFTDDLLDHEKHGLKEYSSNDNRSSPVNEGMQLPAYWKAARDEYGDFCTSNGNLADAVKFMIQRNQSVGLLRLAKVERVYRLLRLSWGHSFGVNHVAYETLRMYIWVNLLAAVQQNELVKKNKSFDLLEIEGFNREVREALTDCDYAAQRIMHWQFWELYVEPVPEQYGRVQWKADRDEVKFQAALRAYMADCFRVLYLYDMFVRELKEEDADAFWREELKYHPLLRIDE</sequence>
<dbReference type="Proteomes" id="UP000515908">
    <property type="component" value="Chromosome 08"/>
</dbReference>
<proteinExistence type="predicted"/>
<dbReference type="EMBL" id="LR877152">
    <property type="protein sequence ID" value="CAD2217309.1"/>
    <property type="molecule type" value="Genomic_DNA"/>
</dbReference>
<protein>
    <submittedName>
        <fullName evidence="1">Uncharacterized protein</fullName>
    </submittedName>
</protein>
<gene>
    <name evidence="1" type="ORF">ADEAN_000478700</name>
</gene>
<reference evidence="1 2" key="1">
    <citation type="submission" date="2020-08" db="EMBL/GenBank/DDBJ databases">
        <authorList>
            <person name="Newling K."/>
            <person name="Davey J."/>
            <person name="Forrester S."/>
        </authorList>
    </citation>
    <scope>NUCLEOTIDE SEQUENCE [LARGE SCALE GENOMIC DNA]</scope>
    <source>
        <strain evidence="2">Crithidia deanei Carvalho (ATCC PRA-265)</strain>
    </source>
</reference>
<keyword evidence="2" id="KW-1185">Reference proteome</keyword>
<dbReference type="VEuPathDB" id="TriTrypDB:ADEAN_000478700"/>
<accession>A0A7G2CCR0</accession>
<evidence type="ECO:0000313" key="1">
    <source>
        <dbReference type="EMBL" id="CAD2217309.1"/>
    </source>
</evidence>
<dbReference type="AlphaFoldDB" id="A0A7G2CCR0"/>
<name>A0A7G2CCR0_9TRYP</name>